<dbReference type="InterPro" id="IPR001810">
    <property type="entry name" value="F-box_dom"/>
</dbReference>
<accession>A0A388K927</accession>
<dbReference type="Pfam" id="PF00646">
    <property type="entry name" value="F-box"/>
    <property type="match status" value="1"/>
</dbReference>
<dbReference type="SMART" id="SM00612">
    <property type="entry name" value="Kelch"/>
    <property type="match status" value="2"/>
</dbReference>
<evidence type="ECO:0000313" key="4">
    <source>
        <dbReference type="EMBL" id="GBG66531.1"/>
    </source>
</evidence>
<comment type="caution">
    <text evidence="4">The sequence shown here is derived from an EMBL/GenBank/DDBJ whole genome shotgun (WGS) entry which is preliminary data.</text>
</comment>
<keyword evidence="1" id="KW-0880">Kelch repeat</keyword>
<dbReference type="PANTHER" id="PTHR46344:SF27">
    <property type="entry name" value="KELCH REPEAT SUPERFAMILY PROTEIN"/>
    <property type="match status" value="1"/>
</dbReference>
<proteinExistence type="predicted"/>
<evidence type="ECO:0000256" key="1">
    <source>
        <dbReference type="ARBA" id="ARBA00022441"/>
    </source>
</evidence>
<sequence>MGDERATRKLRIAAEPTMDAGDVQAYGGRGGSASGVTPQRQHQEQCLIPGLNNDLALECLVRVPREYHFQMKCVSRGWRSLLRGDDFYSHRARNRLTEYWIYVLTYERNEPKNTWQAYDPRCVRWHKLPDMPETYRSALGLRAAVLHNMLFVFGGKEGMAKKEVEGLWKFDPRTLEWSMGARMLNPRAHFASAVVNGSLFVAGGFGADGKMLNSAEVYNPLEDSWQAIEPMAKPMAWCHGLGLRGCFYVRDKCPPSCGPGPVRVIVYDTATRTWLDVKDSAIVKGWRGATAVADGRVYVTNQYEMYCLKVFEPEMKCWIQAPGIDRLFLSCYSKKQKPPFKLAGFDGKIVAAGRGPTLTIIDVRKAMETRRNGGGGAEDGEEGVVEVADNTALWSTVWLSGDSNWEASDNRLDTVESVQVIGL</sequence>
<dbReference type="Proteomes" id="UP000265515">
    <property type="component" value="Unassembled WGS sequence"/>
</dbReference>
<gene>
    <name evidence="4" type="ORF">CBR_g63114</name>
</gene>
<dbReference type="SUPFAM" id="SSF117281">
    <property type="entry name" value="Kelch motif"/>
    <property type="match status" value="1"/>
</dbReference>
<reference evidence="4 5" key="1">
    <citation type="journal article" date="2018" name="Cell">
        <title>The Chara Genome: Secondary Complexity and Implications for Plant Terrestrialization.</title>
        <authorList>
            <person name="Nishiyama T."/>
            <person name="Sakayama H."/>
            <person name="Vries J.D."/>
            <person name="Buschmann H."/>
            <person name="Saint-Marcoux D."/>
            <person name="Ullrich K.K."/>
            <person name="Haas F.B."/>
            <person name="Vanderstraeten L."/>
            <person name="Becker D."/>
            <person name="Lang D."/>
            <person name="Vosolsobe S."/>
            <person name="Rombauts S."/>
            <person name="Wilhelmsson P.K.I."/>
            <person name="Janitza P."/>
            <person name="Kern R."/>
            <person name="Heyl A."/>
            <person name="Rumpler F."/>
            <person name="Villalobos L.I.A.C."/>
            <person name="Clay J.M."/>
            <person name="Skokan R."/>
            <person name="Toyoda A."/>
            <person name="Suzuki Y."/>
            <person name="Kagoshima H."/>
            <person name="Schijlen E."/>
            <person name="Tajeshwar N."/>
            <person name="Catarino B."/>
            <person name="Hetherington A.J."/>
            <person name="Saltykova A."/>
            <person name="Bonnot C."/>
            <person name="Breuninger H."/>
            <person name="Symeonidi A."/>
            <person name="Radhakrishnan G.V."/>
            <person name="Van Nieuwerburgh F."/>
            <person name="Deforce D."/>
            <person name="Chang C."/>
            <person name="Karol K.G."/>
            <person name="Hedrich R."/>
            <person name="Ulvskov P."/>
            <person name="Glockner G."/>
            <person name="Delwiche C.F."/>
            <person name="Petrasek J."/>
            <person name="Van de Peer Y."/>
            <person name="Friml J."/>
            <person name="Beilby M."/>
            <person name="Dolan L."/>
            <person name="Kohara Y."/>
            <person name="Sugano S."/>
            <person name="Fujiyama A."/>
            <person name="Delaux P.-M."/>
            <person name="Quint M."/>
            <person name="TheiBen G."/>
            <person name="Hagemann M."/>
            <person name="Harholt J."/>
            <person name="Dunand C."/>
            <person name="Zachgo S."/>
            <person name="Langdale J."/>
            <person name="Maumus F."/>
            <person name="Straeten D.V.D."/>
            <person name="Gould S.B."/>
            <person name="Rensing S.A."/>
        </authorList>
    </citation>
    <scope>NUCLEOTIDE SEQUENCE [LARGE SCALE GENOMIC DNA]</scope>
    <source>
        <strain evidence="4 5">S276</strain>
    </source>
</reference>
<dbReference type="InterPro" id="IPR006652">
    <property type="entry name" value="Kelch_1"/>
</dbReference>
<dbReference type="Pfam" id="PF01344">
    <property type="entry name" value="Kelch_1"/>
    <property type="match status" value="2"/>
</dbReference>
<dbReference type="InterPro" id="IPR015915">
    <property type="entry name" value="Kelch-typ_b-propeller"/>
</dbReference>
<dbReference type="SUPFAM" id="SSF81383">
    <property type="entry name" value="F-box domain"/>
    <property type="match status" value="1"/>
</dbReference>
<dbReference type="Gramene" id="GBG66531">
    <property type="protein sequence ID" value="GBG66531"/>
    <property type="gene ID" value="CBR_g63114"/>
</dbReference>
<dbReference type="PANTHER" id="PTHR46344">
    <property type="entry name" value="OS02G0202900 PROTEIN"/>
    <property type="match status" value="1"/>
</dbReference>
<keyword evidence="5" id="KW-1185">Reference proteome</keyword>
<organism evidence="4 5">
    <name type="scientific">Chara braunii</name>
    <name type="common">Braun's stonewort</name>
    <dbReference type="NCBI Taxonomy" id="69332"/>
    <lineage>
        <taxon>Eukaryota</taxon>
        <taxon>Viridiplantae</taxon>
        <taxon>Streptophyta</taxon>
        <taxon>Charophyceae</taxon>
        <taxon>Charales</taxon>
        <taxon>Characeae</taxon>
        <taxon>Chara</taxon>
    </lineage>
</organism>
<dbReference type="AlphaFoldDB" id="A0A388K927"/>
<dbReference type="InterPro" id="IPR036047">
    <property type="entry name" value="F-box-like_dom_sf"/>
</dbReference>
<dbReference type="Gene3D" id="2.120.10.80">
    <property type="entry name" value="Kelch-type beta propeller"/>
    <property type="match status" value="1"/>
</dbReference>
<evidence type="ECO:0000313" key="5">
    <source>
        <dbReference type="Proteomes" id="UP000265515"/>
    </source>
</evidence>
<dbReference type="STRING" id="69332.A0A388K927"/>
<keyword evidence="2" id="KW-0677">Repeat</keyword>
<dbReference type="EMBL" id="BFEA01000075">
    <property type="protein sequence ID" value="GBG66531.1"/>
    <property type="molecule type" value="Genomic_DNA"/>
</dbReference>
<dbReference type="OrthoDB" id="45365at2759"/>
<name>A0A388K927_CHABU</name>
<dbReference type="OMA" id="NEMVTGW"/>
<dbReference type="CDD" id="cd22152">
    <property type="entry name" value="F-box_AtAFR-like"/>
    <property type="match status" value="1"/>
</dbReference>
<evidence type="ECO:0000259" key="3">
    <source>
        <dbReference type="Pfam" id="PF00646"/>
    </source>
</evidence>
<evidence type="ECO:0000256" key="2">
    <source>
        <dbReference type="ARBA" id="ARBA00022737"/>
    </source>
</evidence>
<protein>
    <recommendedName>
        <fullName evidence="3">F-box domain-containing protein</fullName>
    </recommendedName>
</protein>
<feature type="domain" description="F-box" evidence="3">
    <location>
        <begin position="50"/>
        <end position="89"/>
    </location>
</feature>